<accession>A0A0C1DHJ9</accession>
<keyword evidence="1" id="KW-1133">Transmembrane helix</keyword>
<keyword evidence="1" id="KW-0472">Membrane</keyword>
<name>A0A0C1DHJ9_9SPHI</name>
<evidence type="ECO:0000256" key="1">
    <source>
        <dbReference type="SAM" id="Phobius"/>
    </source>
</evidence>
<dbReference type="OrthoDB" id="966098at2"/>
<keyword evidence="1" id="KW-0812">Transmembrane</keyword>
<dbReference type="RefSeq" id="WP_039476819.1">
    <property type="nucleotide sequence ID" value="NZ_JSYN01000015.1"/>
</dbReference>
<proteinExistence type="predicted"/>
<sequence>METKKALKFTLAIVAIIVGVTLFKQFDFQYLKFEKPALAAVYSITFIGAVYFLFKGEKRK</sequence>
<keyword evidence="3" id="KW-1185">Reference proteome</keyword>
<dbReference type="Proteomes" id="UP000031246">
    <property type="component" value="Unassembled WGS sequence"/>
</dbReference>
<gene>
    <name evidence="2" type="ORF">OC25_13375</name>
</gene>
<evidence type="ECO:0000313" key="2">
    <source>
        <dbReference type="EMBL" id="KIA93415.1"/>
    </source>
</evidence>
<organism evidence="2 3">
    <name type="scientific">Pedobacter kyungheensis</name>
    <dbReference type="NCBI Taxonomy" id="1069985"/>
    <lineage>
        <taxon>Bacteria</taxon>
        <taxon>Pseudomonadati</taxon>
        <taxon>Bacteroidota</taxon>
        <taxon>Sphingobacteriia</taxon>
        <taxon>Sphingobacteriales</taxon>
        <taxon>Sphingobacteriaceae</taxon>
        <taxon>Pedobacter</taxon>
    </lineage>
</organism>
<reference evidence="2 3" key="1">
    <citation type="submission" date="2014-10" db="EMBL/GenBank/DDBJ databases">
        <title>Pedobacter Kyungheensis.</title>
        <authorList>
            <person name="Anderson B.M."/>
            <person name="Newman J.D."/>
        </authorList>
    </citation>
    <scope>NUCLEOTIDE SEQUENCE [LARGE SCALE GENOMIC DNA]</scope>
    <source>
        <strain evidence="2 3">KACC 16221</strain>
    </source>
</reference>
<dbReference type="AlphaFoldDB" id="A0A0C1DHJ9"/>
<feature type="transmembrane region" description="Helical" evidence="1">
    <location>
        <begin position="37"/>
        <end position="54"/>
    </location>
</feature>
<comment type="caution">
    <text evidence="2">The sequence shown here is derived from an EMBL/GenBank/DDBJ whole genome shotgun (WGS) entry which is preliminary data.</text>
</comment>
<feature type="transmembrane region" description="Helical" evidence="1">
    <location>
        <begin position="7"/>
        <end position="25"/>
    </location>
</feature>
<dbReference type="EMBL" id="JSYN01000015">
    <property type="protein sequence ID" value="KIA93415.1"/>
    <property type="molecule type" value="Genomic_DNA"/>
</dbReference>
<evidence type="ECO:0000313" key="3">
    <source>
        <dbReference type="Proteomes" id="UP000031246"/>
    </source>
</evidence>
<protein>
    <submittedName>
        <fullName evidence="2">ATP synthase F0 sector subunit C</fullName>
    </submittedName>
</protein>